<sequence>MTAHKKRKINERRRQKYAEKKRIKIRDDSEKQQSLSSVSPGYITKETERKAMCRAKKSLPTSLNKFASVLSARSSIVSDAEDFYKYASDELSIQKGEEDDCCHKIRSFFLVDEKDVIRKRQDRIEVKAVPDTRKKHAIKPVANGNLVTRLLSCFCDGCITQNGECLNNEHVENWEGIHKQDNSTAKISTVEQKPSRTSIGLNSKDAFHPDFTSWLPVQVIGDGNCLPRSASVACFGKETDHQEIRVRIVIGMCLHVEKYTSNEYLNRGIDLPKKEGS</sequence>
<protein>
    <recommendedName>
        <fullName evidence="4">OTU domain-containing protein</fullName>
    </recommendedName>
</protein>
<evidence type="ECO:0000313" key="2">
    <source>
        <dbReference type="EMBL" id="CAC5405592.1"/>
    </source>
</evidence>
<feature type="compositionally biased region" description="Basic and acidic residues" evidence="1">
    <location>
        <begin position="16"/>
        <end position="31"/>
    </location>
</feature>
<organism evidence="2 3">
    <name type="scientific">Mytilus coruscus</name>
    <name type="common">Sea mussel</name>
    <dbReference type="NCBI Taxonomy" id="42192"/>
    <lineage>
        <taxon>Eukaryota</taxon>
        <taxon>Metazoa</taxon>
        <taxon>Spiralia</taxon>
        <taxon>Lophotrochozoa</taxon>
        <taxon>Mollusca</taxon>
        <taxon>Bivalvia</taxon>
        <taxon>Autobranchia</taxon>
        <taxon>Pteriomorphia</taxon>
        <taxon>Mytilida</taxon>
        <taxon>Mytiloidea</taxon>
        <taxon>Mytilidae</taxon>
        <taxon>Mytilinae</taxon>
        <taxon>Mytilus</taxon>
    </lineage>
</organism>
<dbReference type="OrthoDB" id="10043303at2759"/>
<name>A0A6J8DDX8_MYTCO</name>
<reference evidence="2 3" key="1">
    <citation type="submission" date="2020-06" db="EMBL/GenBank/DDBJ databases">
        <authorList>
            <person name="Li R."/>
            <person name="Bekaert M."/>
        </authorList>
    </citation>
    <scope>NUCLEOTIDE SEQUENCE [LARGE SCALE GENOMIC DNA]</scope>
    <source>
        <strain evidence="3">wild</strain>
    </source>
</reference>
<dbReference type="Proteomes" id="UP000507470">
    <property type="component" value="Unassembled WGS sequence"/>
</dbReference>
<evidence type="ECO:0000256" key="1">
    <source>
        <dbReference type="SAM" id="MobiDB-lite"/>
    </source>
</evidence>
<evidence type="ECO:0000313" key="3">
    <source>
        <dbReference type="Proteomes" id="UP000507470"/>
    </source>
</evidence>
<dbReference type="EMBL" id="CACVKT020007119">
    <property type="protein sequence ID" value="CAC5405592.1"/>
    <property type="molecule type" value="Genomic_DNA"/>
</dbReference>
<keyword evidence="3" id="KW-1185">Reference proteome</keyword>
<dbReference type="AlphaFoldDB" id="A0A6J8DDX8"/>
<evidence type="ECO:0008006" key="4">
    <source>
        <dbReference type="Google" id="ProtNLM"/>
    </source>
</evidence>
<gene>
    <name evidence="2" type="ORF">MCOR_39267</name>
</gene>
<accession>A0A6J8DDX8</accession>
<proteinExistence type="predicted"/>
<feature type="region of interest" description="Disordered" evidence="1">
    <location>
        <begin position="1"/>
        <end position="38"/>
    </location>
</feature>
<feature type="compositionally biased region" description="Basic residues" evidence="1">
    <location>
        <begin position="1"/>
        <end position="15"/>
    </location>
</feature>